<keyword evidence="2" id="KW-0238">DNA-binding</keyword>
<name>A0A2V5ILG6_9MICC</name>
<gene>
    <name evidence="5" type="ORF">CVS30_15250</name>
</gene>
<dbReference type="OrthoDB" id="9785139at2"/>
<dbReference type="GO" id="GO:0000976">
    <property type="term" value="F:transcription cis-regulatory region binding"/>
    <property type="evidence" value="ECO:0007669"/>
    <property type="project" value="TreeGrafter"/>
</dbReference>
<proteinExistence type="predicted"/>
<dbReference type="AlphaFoldDB" id="A0A2V5ILG6"/>
<keyword evidence="1" id="KW-0805">Transcription regulation</keyword>
<keyword evidence="6" id="KW-1185">Reference proteome</keyword>
<dbReference type="InterPro" id="IPR046335">
    <property type="entry name" value="LacI/GalR-like_sensor"/>
</dbReference>
<dbReference type="SMART" id="SM00354">
    <property type="entry name" value="HTH_LACI"/>
    <property type="match status" value="1"/>
</dbReference>
<dbReference type="PROSITE" id="PS00356">
    <property type="entry name" value="HTH_LACI_1"/>
    <property type="match status" value="1"/>
</dbReference>
<evidence type="ECO:0000256" key="3">
    <source>
        <dbReference type="ARBA" id="ARBA00023163"/>
    </source>
</evidence>
<keyword evidence="3" id="KW-0804">Transcription</keyword>
<feature type="domain" description="HTH lacI-type" evidence="4">
    <location>
        <begin position="19"/>
        <end position="73"/>
    </location>
</feature>
<dbReference type="InterPro" id="IPR010982">
    <property type="entry name" value="Lambda_DNA-bd_dom_sf"/>
</dbReference>
<organism evidence="5 6">
    <name type="scientific">Arthrobacter psychrolactophilus</name>
    <dbReference type="NCBI Taxonomy" id="92442"/>
    <lineage>
        <taxon>Bacteria</taxon>
        <taxon>Bacillati</taxon>
        <taxon>Actinomycetota</taxon>
        <taxon>Actinomycetes</taxon>
        <taxon>Micrococcales</taxon>
        <taxon>Micrococcaceae</taxon>
        <taxon>Arthrobacter</taxon>
    </lineage>
</organism>
<evidence type="ECO:0000313" key="5">
    <source>
        <dbReference type="EMBL" id="PYI37498.1"/>
    </source>
</evidence>
<dbReference type="Pfam" id="PF00356">
    <property type="entry name" value="LacI"/>
    <property type="match status" value="1"/>
</dbReference>
<sequence>MIVPSAKENNTVQPFTRGPSMRDVATAAGVSAQTISRVLNDHPNVQESTRRRVLAVVEELGYRRNNTARALVTGRSKTIGVLTLATNNFSKSALTLGVELGAREAGYTVNAVTSDLSVQGLTSAVGRLVLQGVDGIVIAAPLQGAADQVSKLTQRIPIINTDGSTSLGERVVGVDQDIAAVLATQHLLDLGHQTVWHVAGPQEWSDALARRNSWHRTLHDAGREAPPELEGDWSPESGYRNGLILGRKPEVTAIFVASDEMAFGVLRALTELGRRVPEDVSVVGIDDIDLAAYSNPPLTTVRQSFEDTGRRAVASIVAQIANPALVSTPDLVAPTLIVRGSTAPPPAAD</sequence>
<dbReference type="Pfam" id="PF13377">
    <property type="entry name" value="Peripla_BP_3"/>
    <property type="match status" value="1"/>
</dbReference>
<dbReference type="CDD" id="cd01392">
    <property type="entry name" value="HTH_LacI"/>
    <property type="match status" value="1"/>
</dbReference>
<dbReference type="CDD" id="cd01574">
    <property type="entry name" value="PBP1_LacI"/>
    <property type="match status" value="1"/>
</dbReference>
<dbReference type="GO" id="GO:0003700">
    <property type="term" value="F:DNA-binding transcription factor activity"/>
    <property type="evidence" value="ECO:0007669"/>
    <property type="project" value="TreeGrafter"/>
</dbReference>
<evidence type="ECO:0000259" key="4">
    <source>
        <dbReference type="PROSITE" id="PS50932"/>
    </source>
</evidence>
<dbReference type="PROSITE" id="PS50932">
    <property type="entry name" value="HTH_LACI_2"/>
    <property type="match status" value="1"/>
</dbReference>
<evidence type="ECO:0000313" key="6">
    <source>
        <dbReference type="Proteomes" id="UP000247980"/>
    </source>
</evidence>
<evidence type="ECO:0000256" key="1">
    <source>
        <dbReference type="ARBA" id="ARBA00023015"/>
    </source>
</evidence>
<dbReference type="SUPFAM" id="SSF53822">
    <property type="entry name" value="Periplasmic binding protein-like I"/>
    <property type="match status" value="1"/>
</dbReference>
<comment type="caution">
    <text evidence="5">The sequence shown here is derived from an EMBL/GenBank/DDBJ whole genome shotgun (WGS) entry which is preliminary data.</text>
</comment>
<dbReference type="PANTHER" id="PTHR30146">
    <property type="entry name" value="LACI-RELATED TRANSCRIPTIONAL REPRESSOR"/>
    <property type="match status" value="1"/>
</dbReference>
<dbReference type="Proteomes" id="UP000247980">
    <property type="component" value="Unassembled WGS sequence"/>
</dbReference>
<accession>A0A2V5ILG6</accession>
<dbReference type="SUPFAM" id="SSF47413">
    <property type="entry name" value="lambda repressor-like DNA-binding domains"/>
    <property type="match status" value="1"/>
</dbReference>
<dbReference type="Gene3D" id="1.10.260.40">
    <property type="entry name" value="lambda repressor-like DNA-binding domains"/>
    <property type="match status" value="1"/>
</dbReference>
<dbReference type="EMBL" id="QJVC01000021">
    <property type="protein sequence ID" value="PYI37498.1"/>
    <property type="molecule type" value="Genomic_DNA"/>
</dbReference>
<dbReference type="Gene3D" id="3.40.50.2300">
    <property type="match status" value="2"/>
</dbReference>
<evidence type="ECO:0000256" key="2">
    <source>
        <dbReference type="ARBA" id="ARBA00023125"/>
    </source>
</evidence>
<reference evidence="5 6" key="1">
    <citation type="submission" date="2018-05" db="EMBL/GenBank/DDBJ databases">
        <title>Genetic diversity of glacier-inhabiting Cryobacterium bacteria in China and description of Cryobacterium mengkeensis sp. nov. and Arthrobacter glacialis sp. nov.</title>
        <authorList>
            <person name="Liu Q."/>
            <person name="Xin Y.-H."/>
        </authorList>
    </citation>
    <scope>NUCLEOTIDE SEQUENCE [LARGE SCALE GENOMIC DNA]</scope>
    <source>
        <strain evidence="5 6">B7</strain>
    </source>
</reference>
<dbReference type="PANTHER" id="PTHR30146:SF109">
    <property type="entry name" value="HTH-TYPE TRANSCRIPTIONAL REGULATOR GALS"/>
    <property type="match status" value="1"/>
</dbReference>
<dbReference type="InterPro" id="IPR000843">
    <property type="entry name" value="HTH_LacI"/>
</dbReference>
<protein>
    <submittedName>
        <fullName evidence="5">LacI family transcriptional regulator</fullName>
    </submittedName>
</protein>
<dbReference type="InterPro" id="IPR028082">
    <property type="entry name" value="Peripla_BP_I"/>
</dbReference>